<reference evidence="7 8" key="1">
    <citation type="submission" date="2016-01" db="EMBL/GenBank/DDBJ databases">
        <authorList>
            <person name="Oliw E.H."/>
        </authorList>
    </citation>
    <scope>NUCLEOTIDE SEQUENCE [LARGE SCALE GENOMIC DNA]</scope>
    <source>
        <strain evidence="7">LMG 27134</strain>
    </source>
</reference>
<evidence type="ECO:0000256" key="1">
    <source>
        <dbReference type="ARBA" id="ARBA00022491"/>
    </source>
</evidence>
<evidence type="ECO:0000256" key="4">
    <source>
        <dbReference type="ARBA" id="ARBA00023163"/>
    </source>
</evidence>
<dbReference type="EMBL" id="FCOK02000043">
    <property type="protein sequence ID" value="SAL52714.1"/>
    <property type="molecule type" value="Genomic_DNA"/>
</dbReference>
<dbReference type="RefSeq" id="WP_231937236.1">
    <property type="nucleotide sequence ID" value="NZ_FCOK02000043.1"/>
</dbReference>
<dbReference type="Proteomes" id="UP000054683">
    <property type="component" value="Unassembled WGS sequence"/>
</dbReference>
<sequence>MADLLGAAEQLFASSGYETVTMHAIATLAGSSIGSLYQFFPNKESIGSALLNRYTDEIVLLLDQWQLSLPDTAMEFANGLISIVLGYVSKRPACRVLSETPSVVPAGSYGMVRLSAAIQDLLAKYDPEIKRSDLSAIALTTWLIVRATVQGSRMVEKSKSAALRREMQQVLGNYLEERIGRGSTANARTSRQPR</sequence>
<dbReference type="PROSITE" id="PS01081">
    <property type="entry name" value="HTH_TETR_1"/>
    <property type="match status" value="1"/>
</dbReference>
<keyword evidence="2" id="KW-0805">Transcription regulation</keyword>
<evidence type="ECO:0000256" key="3">
    <source>
        <dbReference type="ARBA" id="ARBA00023125"/>
    </source>
</evidence>
<dbReference type="InterPro" id="IPR023772">
    <property type="entry name" value="DNA-bd_HTH_TetR-type_CS"/>
</dbReference>
<dbReference type="PROSITE" id="PS50977">
    <property type="entry name" value="HTH_TETR_2"/>
    <property type="match status" value="1"/>
</dbReference>
<accession>A0A158I817</accession>
<dbReference type="Gene3D" id="1.10.357.10">
    <property type="entry name" value="Tetracycline Repressor, domain 2"/>
    <property type="match status" value="1"/>
</dbReference>
<evidence type="ECO:0000256" key="5">
    <source>
        <dbReference type="PROSITE-ProRule" id="PRU00335"/>
    </source>
</evidence>
<protein>
    <submittedName>
        <fullName evidence="7">TetR family transcriptional regulator</fullName>
    </submittedName>
</protein>
<keyword evidence="1" id="KW-0678">Repressor</keyword>
<dbReference type="AlphaFoldDB" id="A0A158I817"/>
<dbReference type="InterPro" id="IPR050109">
    <property type="entry name" value="HTH-type_TetR-like_transc_reg"/>
</dbReference>
<dbReference type="InterPro" id="IPR009057">
    <property type="entry name" value="Homeodomain-like_sf"/>
</dbReference>
<feature type="DNA-binding region" description="H-T-H motif" evidence="5">
    <location>
        <begin position="21"/>
        <end position="40"/>
    </location>
</feature>
<keyword evidence="3 5" id="KW-0238">DNA-binding</keyword>
<dbReference type="GO" id="GO:0000976">
    <property type="term" value="F:transcription cis-regulatory region binding"/>
    <property type="evidence" value="ECO:0007669"/>
    <property type="project" value="TreeGrafter"/>
</dbReference>
<name>A0A158I817_9BURK</name>
<evidence type="ECO:0000313" key="7">
    <source>
        <dbReference type="EMBL" id="SAL52714.1"/>
    </source>
</evidence>
<dbReference type="Pfam" id="PF00440">
    <property type="entry name" value="TetR_N"/>
    <property type="match status" value="1"/>
</dbReference>
<evidence type="ECO:0000259" key="6">
    <source>
        <dbReference type="PROSITE" id="PS50977"/>
    </source>
</evidence>
<evidence type="ECO:0000313" key="8">
    <source>
        <dbReference type="Proteomes" id="UP000054683"/>
    </source>
</evidence>
<organism evidence="7 8">
    <name type="scientific">Caballeronia udeis</name>
    <dbReference type="NCBI Taxonomy" id="1232866"/>
    <lineage>
        <taxon>Bacteria</taxon>
        <taxon>Pseudomonadati</taxon>
        <taxon>Pseudomonadota</taxon>
        <taxon>Betaproteobacteria</taxon>
        <taxon>Burkholderiales</taxon>
        <taxon>Burkholderiaceae</taxon>
        <taxon>Caballeronia</taxon>
    </lineage>
</organism>
<dbReference type="PRINTS" id="PR00455">
    <property type="entry name" value="HTHTETR"/>
</dbReference>
<dbReference type="PANTHER" id="PTHR30055">
    <property type="entry name" value="HTH-TYPE TRANSCRIPTIONAL REGULATOR RUTR"/>
    <property type="match status" value="1"/>
</dbReference>
<dbReference type="PANTHER" id="PTHR30055:SF234">
    <property type="entry name" value="HTH-TYPE TRANSCRIPTIONAL REGULATOR BETI"/>
    <property type="match status" value="1"/>
</dbReference>
<dbReference type="GO" id="GO:0003700">
    <property type="term" value="F:DNA-binding transcription factor activity"/>
    <property type="evidence" value="ECO:0007669"/>
    <property type="project" value="TreeGrafter"/>
</dbReference>
<feature type="domain" description="HTH tetR-type" evidence="6">
    <location>
        <begin position="1"/>
        <end position="58"/>
    </location>
</feature>
<proteinExistence type="predicted"/>
<evidence type="ECO:0000256" key="2">
    <source>
        <dbReference type="ARBA" id="ARBA00023015"/>
    </source>
</evidence>
<keyword evidence="4" id="KW-0804">Transcription</keyword>
<gene>
    <name evidence="7" type="ORF">AWB69_05483</name>
</gene>
<dbReference type="InterPro" id="IPR001647">
    <property type="entry name" value="HTH_TetR"/>
</dbReference>
<dbReference type="SUPFAM" id="SSF46689">
    <property type="entry name" value="Homeodomain-like"/>
    <property type="match status" value="1"/>
</dbReference>